<gene>
    <name evidence="1" type="ORF">BV25DRAFT_1829464</name>
</gene>
<reference evidence="1" key="2">
    <citation type="journal article" date="2022" name="New Phytol.">
        <title>Evolutionary transition to the ectomycorrhizal habit in the genomes of a hyperdiverse lineage of mushroom-forming fungi.</title>
        <authorList>
            <person name="Looney B."/>
            <person name="Miyauchi S."/>
            <person name="Morin E."/>
            <person name="Drula E."/>
            <person name="Courty P.E."/>
            <person name="Kohler A."/>
            <person name="Kuo A."/>
            <person name="LaButti K."/>
            <person name="Pangilinan J."/>
            <person name="Lipzen A."/>
            <person name="Riley R."/>
            <person name="Andreopoulos W."/>
            <person name="He G."/>
            <person name="Johnson J."/>
            <person name="Nolan M."/>
            <person name="Tritt A."/>
            <person name="Barry K.W."/>
            <person name="Grigoriev I.V."/>
            <person name="Nagy L.G."/>
            <person name="Hibbett D."/>
            <person name="Henrissat B."/>
            <person name="Matheny P.B."/>
            <person name="Labbe J."/>
            <person name="Martin F.M."/>
        </authorList>
    </citation>
    <scope>NUCLEOTIDE SEQUENCE</scope>
    <source>
        <strain evidence="1">HHB10654</strain>
    </source>
</reference>
<proteinExistence type="predicted"/>
<keyword evidence="2" id="KW-1185">Reference proteome</keyword>
<organism evidence="1 2">
    <name type="scientific">Artomyces pyxidatus</name>
    <dbReference type="NCBI Taxonomy" id="48021"/>
    <lineage>
        <taxon>Eukaryota</taxon>
        <taxon>Fungi</taxon>
        <taxon>Dikarya</taxon>
        <taxon>Basidiomycota</taxon>
        <taxon>Agaricomycotina</taxon>
        <taxon>Agaricomycetes</taxon>
        <taxon>Russulales</taxon>
        <taxon>Auriscalpiaceae</taxon>
        <taxon>Artomyces</taxon>
    </lineage>
</organism>
<accession>A0ACB8SSD8</accession>
<sequence length="267" mass="29852">MTNYLSLLKPSPSITAFGVPETEKTHLIPPLSGEDLAPEPARRFSHLLPPRAKSSGLKLSMPRIHLPKRAHLKPRKKKPTRVIGEQVLPLPQRVVGDSRRAAEIVTLREPILLQLTLLSPFPGDTPEPLARSTVDVWSYKGHVRAEIFRLSGAEEHAFGLSIMARKEPVTIVLPLDFRGKLVIRSRPDSTDGTPHYPRVSCSPAVRKALRRGDVRFGGTANDGEDQIAVQTLGRVTLLMMEESGLPRERWFRQSGGWLWRSRVRARA</sequence>
<dbReference type="EMBL" id="MU277229">
    <property type="protein sequence ID" value="KAI0059132.1"/>
    <property type="molecule type" value="Genomic_DNA"/>
</dbReference>
<dbReference type="Proteomes" id="UP000814140">
    <property type="component" value="Unassembled WGS sequence"/>
</dbReference>
<evidence type="ECO:0000313" key="1">
    <source>
        <dbReference type="EMBL" id="KAI0059132.1"/>
    </source>
</evidence>
<protein>
    <submittedName>
        <fullName evidence="1">Uncharacterized protein</fullName>
    </submittedName>
</protein>
<comment type="caution">
    <text evidence="1">The sequence shown here is derived from an EMBL/GenBank/DDBJ whole genome shotgun (WGS) entry which is preliminary data.</text>
</comment>
<evidence type="ECO:0000313" key="2">
    <source>
        <dbReference type="Proteomes" id="UP000814140"/>
    </source>
</evidence>
<name>A0ACB8SSD8_9AGAM</name>
<reference evidence="1" key="1">
    <citation type="submission" date="2021-03" db="EMBL/GenBank/DDBJ databases">
        <authorList>
            <consortium name="DOE Joint Genome Institute"/>
            <person name="Ahrendt S."/>
            <person name="Looney B.P."/>
            <person name="Miyauchi S."/>
            <person name="Morin E."/>
            <person name="Drula E."/>
            <person name="Courty P.E."/>
            <person name="Chicoki N."/>
            <person name="Fauchery L."/>
            <person name="Kohler A."/>
            <person name="Kuo A."/>
            <person name="Labutti K."/>
            <person name="Pangilinan J."/>
            <person name="Lipzen A."/>
            <person name="Riley R."/>
            <person name="Andreopoulos W."/>
            <person name="He G."/>
            <person name="Johnson J."/>
            <person name="Barry K.W."/>
            <person name="Grigoriev I.V."/>
            <person name="Nagy L."/>
            <person name="Hibbett D."/>
            <person name="Henrissat B."/>
            <person name="Matheny P.B."/>
            <person name="Labbe J."/>
            <person name="Martin F."/>
        </authorList>
    </citation>
    <scope>NUCLEOTIDE SEQUENCE</scope>
    <source>
        <strain evidence="1">HHB10654</strain>
    </source>
</reference>